<feature type="domain" description="J" evidence="1">
    <location>
        <begin position="162"/>
        <end position="233"/>
    </location>
</feature>
<evidence type="ECO:0000259" key="1">
    <source>
        <dbReference type="PROSITE" id="PS50076"/>
    </source>
</evidence>
<dbReference type="RefSeq" id="WP_271053312.1">
    <property type="nucleotide sequence ID" value="NZ_JAQIIO010000002.1"/>
</dbReference>
<accession>A0ABT4VZE0</accession>
<proteinExistence type="predicted"/>
<dbReference type="InterPro" id="IPR007791">
    <property type="entry name" value="DjlA_N"/>
</dbReference>
<dbReference type="InterPro" id="IPR001623">
    <property type="entry name" value="DnaJ_domain"/>
</dbReference>
<dbReference type="PROSITE" id="PS50076">
    <property type="entry name" value="DNAJ_2"/>
    <property type="match status" value="1"/>
</dbReference>
<dbReference type="CDD" id="cd07316">
    <property type="entry name" value="terB_like_DjlA"/>
    <property type="match status" value="1"/>
</dbReference>
<evidence type="ECO:0000313" key="2">
    <source>
        <dbReference type="EMBL" id="MDA5093630.1"/>
    </source>
</evidence>
<dbReference type="SMART" id="SM00271">
    <property type="entry name" value="DnaJ"/>
    <property type="match status" value="1"/>
</dbReference>
<dbReference type="Gene3D" id="1.10.3680.10">
    <property type="entry name" value="TerB-like"/>
    <property type="match status" value="1"/>
</dbReference>
<name>A0ABT4VZE0_9RHOB</name>
<evidence type="ECO:0000313" key="3">
    <source>
        <dbReference type="Proteomes" id="UP001528040"/>
    </source>
</evidence>
<gene>
    <name evidence="2" type="ORF">O2N63_05950</name>
</gene>
<sequence>MSIWSRISDALSALAQGESLSDVFAHLRTPPERSAGFAIAVIALGAKMAKADGLVTRDEVSAFREVFTIPRDEEKQAAKVFNLARTDVAGFELYAKRIADMFGPEDPALCDLMEGLFFIALADGEYHPNEDEFLTHVAGIFGMPDEKFHALRARFVPDAEPCPYTVLGVAKDMTLEEIRKVWRQEVRDSHPDVMLARGVPEEAIKLAEKRLIAVNRAWEEINARQATSKKNGD</sequence>
<comment type="caution">
    <text evidence="2">The sequence shown here is derived from an EMBL/GenBank/DDBJ whole genome shotgun (WGS) entry which is preliminary data.</text>
</comment>
<dbReference type="Pfam" id="PF00226">
    <property type="entry name" value="DnaJ"/>
    <property type="match status" value="1"/>
</dbReference>
<keyword evidence="3" id="KW-1185">Reference proteome</keyword>
<dbReference type="InterPro" id="IPR036869">
    <property type="entry name" value="J_dom_sf"/>
</dbReference>
<dbReference type="SUPFAM" id="SSF158682">
    <property type="entry name" value="TerB-like"/>
    <property type="match status" value="1"/>
</dbReference>
<dbReference type="Gene3D" id="1.10.287.110">
    <property type="entry name" value="DnaJ domain"/>
    <property type="match status" value="1"/>
</dbReference>
<dbReference type="Proteomes" id="UP001528040">
    <property type="component" value="Unassembled WGS sequence"/>
</dbReference>
<dbReference type="SUPFAM" id="SSF46565">
    <property type="entry name" value="Chaperone J-domain"/>
    <property type="match status" value="1"/>
</dbReference>
<protein>
    <submittedName>
        <fullName evidence="2">Molecular chaperone DjiA</fullName>
    </submittedName>
</protein>
<dbReference type="InterPro" id="IPR029024">
    <property type="entry name" value="TerB-like"/>
</dbReference>
<dbReference type="CDD" id="cd06257">
    <property type="entry name" value="DnaJ"/>
    <property type="match status" value="1"/>
</dbReference>
<reference evidence="2 3" key="1">
    <citation type="submission" date="2023-01" db="EMBL/GenBank/DDBJ databases">
        <authorList>
            <person name="Yoon J.-W."/>
        </authorList>
    </citation>
    <scope>NUCLEOTIDE SEQUENCE [LARGE SCALE GENOMIC DNA]</scope>
    <source>
        <strain evidence="2 3">KMU-50</strain>
    </source>
</reference>
<dbReference type="Pfam" id="PF05099">
    <property type="entry name" value="TerB"/>
    <property type="match status" value="1"/>
</dbReference>
<dbReference type="EMBL" id="JAQIIO010000002">
    <property type="protein sequence ID" value="MDA5093630.1"/>
    <property type="molecule type" value="Genomic_DNA"/>
</dbReference>
<organism evidence="2 3">
    <name type="scientific">Aliiroseovarius salicola</name>
    <dbReference type="NCBI Taxonomy" id="3009082"/>
    <lineage>
        <taxon>Bacteria</taxon>
        <taxon>Pseudomonadati</taxon>
        <taxon>Pseudomonadota</taxon>
        <taxon>Alphaproteobacteria</taxon>
        <taxon>Rhodobacterales</taxon>
        <taxon>Paracoccaceae</taxon>
        <taxon>Aliiroseovarius</taxon>
    </lineage>
</organism>